<dbReference type="Proteomes" id="UP001497383">
    <property type="component" value="Chromosome 5"/>
</dbReference>
<evidence type="ECO:0000313" key="3">
    <source>
        <dbReference type="Proteomes" id="UP001497383"/>
    </source>
</evidence>
<dbReference type="PANTHER" id="PTHR47675:SF1">
    <property type="entry name" value="MOLYBDOPTERIN BINDING DOMAIN PROTEIN (AFU_ORTHOLOGUE AFUA_5G11210)"/>
    <property type="match status" value="1"/>
</dbReference>
<dbReference type="Pfam" id="PF00994">
    <property type="entry name" value="MoCF_biosynth"/>
    <property type="match status" value="1"/>
</dbReference>
<feature type="domain" description="MoaB/Mog" evidence="1">
    <location>
        <begin position="17"/>
        <end position="195"/>
    </location>
</feature>
<dbReference type="EMBL" id="OZ022409">
    <property type="protein sequence ID" value="CAK9439981.1"/>
    <property type="molecule type" value="Genomic_DNA"/>
</dbReference>
<evidence type="ECO:0000313" key="2">
    <source>
        <dbReference type="EMBL" id="CAK9439981.1"/>
    </source>
</evidence>
<dbReference type="InterPro" id="IPR036425">
    <property type="entry name" value="MoaB/Mog-like_dom_sf"/>
</dbReference>
<dbReference type="Gene3D" id="3.40.980.10">
    <property type="entry name" value="MoaB/Mog-like domain"/>
    <property type="match status" value="1"/>
</dbReference>
<dbReference type="InterPro" id="IPR001453">
    <property type="entry name" value="MoaB/Mog_dom"/>
</dbReference>
<dbReference type="SMART" id="SM00852">
    <property type="entry name" value="MoCF_biosynth"/>
    <property type="match status" value="1"/>
</dbReference>
<name>A0ABP0ZUA0_9ASCO</name>
<dbReference type="SUPFAM" id="SSF53218">
    <property type="entry name" value="Molybdenum cofactor biosynthesis proteins"/>
    <property type="match status" value="1"/>
</dbReference>
<proteinExistence type="predicted"/>
<keyword evidence="3" id="KW-1185">Reference proteome</keyword>
<dbReference type="PANTHER" id="PTHR47675">
    <property type="entry name" value="MOLYBDOPTERIN BINDING DOMAIN PROTEIN (AFU_ORTHOLOGUE AFUA_5G11210)"/>
    <property type="match status" value="1"/>
</dbReference>
<organism evidence="2 3">
    <name type="scientific">Lodderomyces beijingensis</name>
    <dbReference type="NCBI Taxonomy" id="1775926"/>
    <lineage>
        <taxon>Eukaryota</taxon>
        <taxon>Fungi</taxon>
        <taxon>Dikarya</taxon>
        <taxon>Ascomycota</taxon>
        <taxon>Saccharomycotina</taxon>
        <taxon>Pichiomycetes</taxon>
        <taxon>Debaryomycetaceae</taxon>
        <taxon>Candida/Lodderomyces clade</taxon>
        <taxon>Lodderomyces</taxon>
    </lineage>
</organism>
<dbReference type="RefSeq" id="XP_066831019.1">
    <property type="nucleotide sequence ID" value="XM_066974263.1"/>
</dbReference>
<reference evidence="2 3" key="1">
    <citation type="submission" date="2024-03" db="EMBL/GenBank/DDBJ databases">
        <authorList>
            <person name="Brejova B."/>
        </authorList>
    </citation>
    <scope>NUCLEOTIDE SEQUENCE [LARGE SCALE GENOMIC DNA]</scope>
    <source>
        <strain evidence="2 3">CBS 14171</strain>
    </source>
</reference>
<gene>
    <name evidence="2" type="ORF">LODBEIA_P40810</name>
</gene>
<protein>
    <recommendedName>
        <fullName evidence="1">MoaB/Mog domain-containing protein</fullName>
    </recommendedName>
</protein>
<sequence length="290" mass="32401">MTTTTPPSTLKPIRSAAILIIGDEILNGKILDTNSYHFARFCFNNLAIPLKRTIVCGDDELDIKNSLDVLLKQDKVDFVVTSGGLGSTHDDITYQVLASYFNLDYKLDEEVVKKMHSLRDGYLSTLSKDQLGAFYRMATLPVASKDSPISTKNLFFDEKLWFPILEIDQSVYVLPGVPQLFTQLLNDMEPFLKRRVAPTNLSRRYVVTKTGETQLAPYLTRLQQDCIAKHGEGVVKLGSYPHMDSKVNTISIIGKDLENPSVLNGIVGDLIENVGGDAKEISQEEEDKLR</sequence>
<accession>A0ABP0ZUA0</accession>
<evidence type="ECO:0000259" key="1">
    <source>
        <dbReference type="SMART" id="SM00852"/>
    </source>
</evidence>
<dbReference type="GeneID" id="92209277"/>